<evidence type="ECO:0000256" key="1">
    <source>
        <dbReference type="SAM" id="MobiDB-lite"/>
    </source>
</evidence>
<dbReference type="InterPro" id="IPR005325">
    <property type="entry name" value="DUF308_memb"/>
</dbReference>
<comment type="caution">
    <text evidence="3">The sequence shown here is derived from an EMBL/GenBank/DDBJ whole genome shotgun (WGS) entry which is preliminary data.</text>
</comment>
<dbReference type="Proteomes" id="UP000237983">
    <property type="component" value="Unassembled WGS sequence"/>
</dbReference>
<feature type="transmembrane region" description="Helical" evidence="2">
    <location>
        <begin position="12"/>
        <end position="34"/>
    </location>
</feature>
<feature type="compositionally biased region" description="Low complexity" evidence="1">
    <location>
        <begin position="181"/>
        <end position="195"/>
    </location>
</feature>
<protein>
    <submittedName>
        <fullName evidence="3">Short repeat uncharacterized protein DUF308</fullName>
    </submittedName>
</protein>
<name>A0A2T0VCT9_9MICO</name>
<keyword evidence="2" id="KW-1133">Transmembrane helix</keyword>
<accession>A0A2T0VCT9</accession>
<keyword evidence="2" id="KW-0812">Transmembrane</keyword>
<keyword evidence="4" id="KW-1185">Reference proteome</keyword>
<feature type="transmembrane region" description="Helical" evidence="2">
    <location>
        <begin position="71"/>
        <end position="93"/>
    </location>
</feature>
<sequence length="202" mass="20503">MAVLITFNADHSATLGLLSFGIFAVLSGLALALLSSRPLGAGVQRSIFIGQGILTVLAGLVALIWPSAGLGFFLFLLSAWAALTGFLELYAGLRTRGRHAASRDWLFVGGLTVILAVVVLVVPPDLQQQFSGQNGVSGVLSTSIIVVGCLGAYGAIAAVYLVIAGLSLKWAPAEVAAAEAGSTDAAPTEAAPTEAVQDGNPS</sequence>
<keyword evidence="2" id="KW-0472">Membrane</keyword>
<feature type="transmembrane region" description="Helical" evidence="2">
    <location>
        <begin position="46"/>
        <end position="65"/>
    </location>
</feature>
<organism evidence="3 4">
    <name type="scientific">Glaciihabitans tibetensis</name>
    <dbReference type="NCBI Taxonomy" id="1266600"/>
    <lineage>
        <taxon>Bacteria</taxon>
        <taxon>Bacillati</taxon>
        <taxon>Actinomycetota</taxon>
        <taxon>Actinomycetes</taxon>
        <taxon>Micrococcales</taxon>
        <taxon>Microbacteriaceae</taxon>
        <taxon>Glaciihabitans</taxon>
    </lineage>
</organism>
<evidence type="ECO:0000313" key="3">
    <source>
        <dbReference type="EMBL" id="PRY67990.1"/>
    </source>
</evidence>
<dbReference type="EMBL" id="PVTL01000005">
    <property type="protein sequence ID" value="PRY67990.1"/>
    <property type="molecule type" value="Genomic_DNA"/>
</dbReference>
<feature type="transmembrane region" description="Helical" evidence="2">
    <location>
        <begin position="105"/>
        <end position="123"/>
    </location>
</feature>
<feature type="region of interest" description="Disordered" evidence="1">
    <location>
        <begin position="181"/>
        <end position="202"/>
    </location>
</feature>
<dbReference type="Pfam" id="PF03729">
    <property type="entry name" value="DUF308"/>
    <property type="match status" value="1"/>
</dbReference>
<gene>
    <name evidence="3" type="ORF">B0I08_105154</name>
</gene>
<dbReference type="AlphaFoldDB" id="A0A2T0VCT9"/>
<evidence type="ECO:0000256" key="2">
    <source>
        <dbReference type="SAM" id="Phobius"/>
    </source>
</evidence>
<reference evidence="3 4" key="1">
    <citation type="submission" date="2018-03" db="EMBL/GenBank/DDBJ databases">
        <title>Genomic Encyclopedia of Type Strains, Phase III (KMG-III): the genomes of soil and plant-associated and newly described type strains.</title>
        <authorList>
            <person name="Whitman W."/>
        </authorList>
    </citation>
    <scope>NUCLEOTIDE SEQUENCE [LARGE SCALE GENOMIC DNA]</scope>
    <source>
        <strain evidence="3 4">CGMCC 1.12484</strain>
    </source>
</reference>
<evidence type="ECO:0000313" key="4">
    <source>
        <dbReference type="Proteomes" id="UP000237983"/>
    </source>
</evidence>
<feature type="transmembrane region" description="Helical" evidence="2">
    <location>
        <begin position="143"/>
        <end position="163"/>
    </location>
</feature>
<proteinExistence type="predicted"/>